<evidence type="ECO:0000256" key="1">
    <source>
        <dbReference type="ARBA" id="ARBA00007447"/>
    </source>
</evidence>
<evidence type="ECO:0000256" key="3">
    <source>
        <dbReference type="ARBA" id="ARBA00022729"/>
    </source>
</evidence>
<evidence type="ECO:0000256" key="7">
    <source>
        <dbReference type="ARBA" id="ARBA00023157"/>
    </source>
</evidence>
<evidence type="ECO:0000256" key="2">
    <source>
        <dbReference type="ARBA" id="ARBA00022670"/>
    </source>
</evidence>
<dbReference type="STRING" id="90262.A0A1X2IHE4"/>
<name>A0A1X2IHE4_9FUNG</name>
<protein>
    <submittedName>
        <fullName evidence="15">Aspartic peptidase domain-containing protein</fullName>
    </submittedName>
</protein>
<dbReference type="GO" id="GO:0006508">
    <property type="term" value="P:proteolysis"/>
    <property type="evidence" value="ECO:0007669"/>
    <property type="project" value="UniProtKB-KW"/>
</dbReference>
<dbReference type="InterPro" id="IPR034164">
    <property type="entry name" value="Pepsin-like_dom"/>
</dbReference>
<evidence type="ECO:0000313" key="16">
    <source>
        <dbReference type="Proteomes" id="UP000193560"/>
    </source>
</evidence>
<keyword evidence="12" id="KW-1133">Transmembrane helix</keyword>
<feature type="transmembrane region" description="Helical" evidence="12">
    <location>
        <begin position="526"/>
        <end position="544"/>
    </location>
</feature>
<feature type="region of interest" description="Disordered" evidence="11">
    <location>
        <begin position="288"/>
        <end position="310"/>
    </location>
</feature>
<organism evidence="15 16">
    <name type="scientific">Absidia repens</name>
    <dbReference type="NCBI Taxonomy" id="90262"/>
    <lineage>
        <taxon>Eukaryota</taxon>
        <taxon>Fungi</taxon>
        <taxon>Fungi incertae sedis</taxon>
        <taxon>Mucoromycota</taxon>
        <taxon>Mucoromycotina</taxon>
        <taxon>Mucoromycetes</taxon>
        <taxon>Mucorales</taxon>
        <taxon>Cunninghamellaceae</taxon>
        <taxon>Absidia</taxon>
    </lineage>
</organism>
<evidence type="ECO:0000256" key="4">
    <source>
        <dbReference type="ARBA" id="ARBA00022750"/>
    </source>
</evidence>
<dbReference type="PROSITE" id="PS51767">
    <property type="entry name" value="PEPTIDASE_A1"/>
    <property type="match status" value="1"/>
</dbReference>
<evidence type="ECO:0000256" key="6">
    <source>
        <dbReference type="ARBA" id="ARBA00023145"/>
    </source>
</evidence>
<feature type="active site" evidence="8">
    <location>
        <position position="356"/>
    </location>
</feature>
<evidence type="ECO:0000256" key="5">
    <source>
        <dbReference type="ARBA" id="ARBA00022801"/>
    </source>
</evidence>
<evidence type="ECO:0000256" key="10">
    <source>
        <dbReference type="RuleBase" id="RU000454"/>
    </source>
</evidence>
<sequence>MYIVKMHLLFSTCILFLISLSTAQTEAAAAVLPDPSSNSLLRSPILRKSSRVDFLTSAIEKRKRKSLHKRDPFQTAIYNDDGAQYLIQVGIGSTAQNFTVTLDTGSADLWIPSVSCPSTACPHSRFNPKTSSTYQSVNSPFSVQYGIGTVKGTYAVDTVTIAGAQVTKQQFGLASSTSDILTAGGSMGGAGSSVPGANPSFANSKPTGNGILGLGYPSLTSAASSHRSSSLYSPVVFNMVQQRLIANPIFSIYMNKESEQGWAGEVIFGGVDASKFTGDLVYLPVAPFSSSSSSSSSTSSSSSIGSGSSSTKPSYYYWMVYGQGIAVKNTGSDDTDQTYSLGGSSKNNSLETFILDTGTTLTYFPQKIAQSIISAVAGGIGGYQFDDRSQIYYIDCAQASSSATVELQMSQSSQVSSHPVTLSVPVSDLVIPLDGDTADKALLCMFGIAPMQNSPSKGGGSSSSSGGGGSGSNMFLIGDSFLRSAYLVFDMGQNRVGIAAANGLGGVINGISRSSSGSDSVSIEPVILLPLLLMFLNSLIFVLFA</sequence>
<reference evidence="15 16" key="1">
    <citation type="submission" date="2016-07" db="EMBL/GenBank/DDBJ databases">
        <title>Pervasive Adenine N6-methylation of Active Genes in Fungi.</title>
        <authorList>
            <consortium name="DOE Joint Genome Institute"/>
            <person name="Mondo S.J."/>
            <person name="Dannebaum R.O."/>
            <person name="Kuo R.C."/>
            <person name="Labutti K."/>
            <person name="Haridas S."/>
            <person name="Kuo A."/>
            <person name="Salamov A."/>
            <person name="Ahrendt S.R."/>
            <person name="Lipzen A."/>
            <person name="Sullivan W."/>
            <person name="Andreopoulos W.B."/>
            <person name="Clum A."/>
            <person name="Lindquist E."/>
            <person name="Daum C."/>
            <person name="Ramamoorthy G.K."/>
            <person name="Gryganskyi A."/>
            <person name="Culley D."/>
            <person name="Magnuson J.K."/>
            <person name="James T.Y."/>
            <person name="O'Malley M.A."/>
            <person name="Stajich J.E."/>
            <person name="Spatafora J.W."/>
            <person name="Visel A."/>
            <person name="Grigoriev I.V."/>
        </authorList>
    </citation>
    <scope>NUCLEOTIDE SEQUENCE [LARGE SCALE GENOMIC DNA]</scope>
    <source>
        <strain evidence="15 16">NRRL 1336</strain>
    </source>
</reference>
<dbReference type="Pfam" id="PF00026">
    <property type="entry name" value="Asp"/>
    <property type="match status" value="1"/>
</dbReference>
<keyword evidence="2 10" id="KW-0645">Protease</keyword>
<keyword evidence="16" id="KW-1185">Reference proteome</keyword>
<comment type="caution">
    <text evidence="15">The sequence shown here is derived from an EMBL/GenBank/DDBJ whole genome shotgun (WGS) entry which is preliminary data.</text>
</comment>
<dbReference type="InterPro" id="IPR001461">
    <property type="entry name" value="Aspartic_peptidase_A1"/>
</dbReference>
<evidence type="ECO:0000256" key="9">
    <source>
        <dbReference type="PIRSR" id="PIRSR601461-2"/>
    </source>
</evidence>
<keyword evidence="12" id="KW-0472">Membrane</keyword>
<keyword evidence="5 10" id="KW-0378">Hydrolase</keyword>
<evidence type="ECO:0000313" key="15">
    <source>
        <dbReference type="EMBL" id="ORZ16452.1"/>
    </source>
</evidence>
<evidence type="ECO:0000256" key="13">
    <source>
        <dbReference type="SAM" id="SignalP"/>
    </source>
</evidence>
<keyword evidence="4 10" id="KW-0064">Aspartyl protease</keyword>
<gene>
    <name evidence="15" type="ORF">BCR42DRAFT_375055</name>
</gene>
<feature type="disulfide bond" evidence="9">
    <location>
        <begin position="116"/>
        <end position="121"/>
    </location>
</feature>
<keyword evidence="3 13" id="KW-0732">Signal</keyword>
<evidence type="ECO:0000259" key="14">
    <source>
        <dbReference type="PROSITE" id="PS51767"/>
    </source>
</evidence>
<dbReference type="OrthoDB" id="771136at2759"/>
<feature type="signal peptide" evidence="13">
    <location>
        <begin position="1"/>
        <end position="23"/>
    </location>
</feature>
<proteinExistence type="inferred from homology"/>
<feature type="chain" id="PRO_5013095169" evidence="13">
    <location>
        <begin position="24"/>
        <end position="545"/>
    </location>
</feature>
<evidence type="ECO:0000256" key="11">
    <source>
        <dbReference type="SAM" id="MobiDB-lite"/>
    </source>
</evidence>
<dbReference type="InterPro" id="IPR001969">
    <property type="entry name" value="Aspartic_peptidase_AS"/>
</dbReference>
<dbReference type="GO" id="GO:0004190">
    <property type="term" value="F:aspartic-type endopeptidase activity"/>
    <property type="evidence" value="ECO:0007669"/>
    <property type="project" value="UniProtKB-KW"/>
</dbReference>
<keyword evidence="12" id="KW-0812">Transmembrane</keyword>
<dbReference type="PANTHER" id="PTHR47966:SF65">
    <property type="entry name" value="ASPARTIC-TYPE ENDOPEPTIDASE"/>
    <property type="match status" value="1"/>
</dbReference>
<keyword evidence="6" id="KW-0865">Zymogen</keyword>
<dbReference type="PRINTS" id="PR00792">
    <property type="entry name" value="PEPSIN"/>
</dbReference>
<keyword evidence="7 9" id="KW-1015">Disulfide bond</keyword>
<dbReference type="PANTHER" id="PTHR47966">
    <property type="entry name" value="BETA-SITE APP-CLEAVING ENZYME, ISOFORM A-RELATED"/>
    <property type="match status" value="1"/>
</dbReference>
<dbReference type="CDD" id="cd05471">
    <property type="entry name" value="pepsin_like"/>
    <property type="match status" value="1"/>
</dbReference>
<dbReference type="InterPro" id="IPR021109">
    <property type="entry name" value="Peptidase_aspartic_dom_sf"/>
</dbReference>
<dbReference type="Gene3D" id="2.40.70.10">
    <property type="entry name" value="Acid Proteases"/>
    <property type="match status" value="2"/>
</dbReference>
<dbReference type="AlphaFoldDB" id="A0A1X2IHE4"/>
<dbReference type="Proteomes" id="UP000193560">
    <property type="component" value="Unassembled WGS sequence"/>
</dbReference>
<dbReference type="InterPro" id="IPR033121">
    <property type="entry name" value="PEPTIDASE_A1"/>
</dbReference>
<dbReference type="FunFam" id="2.40.70.10:FF:000008">
    <property type="entry name" value="Cathepsin D"/>
    <property type="match status" value="1"/>
</dbReference>
<dbReference type="EMBL" id="MCGE01000011">
    <property type="protein sequence ID" value="ORZ16452.1"/>
    <property type="molecule type" value="Genomic_DNA"/>
</dbReference>
<evidence type="ECO:0000256" key="12">
    <source>
        <dbReference type="SAM" id="Phobius"/>
    </source>
</evidence>
<accession>A0A1X2IHE4</accession>
<feature type="domain" description="Peptidase A1" evidence="14">
    <location>
        <begin position="85"/>
        <end position="499"/>
    </location>
</feature>
<feature type="active site" evidence="8">
    <location>
        <position position="103"/>
    </location>
</feature>
<feature type="compositionally biased region" description="Low complexity" evidence="11">
    <location>
        <begin position="289"/>
        <end position="310"/>
    </location>
</feature>
<evidence type="ECO:0000256" key="8">
    <source>
        <dbReference type="PIRSR" id="PIRSR601461-1"/>
    </source>
</evidence>
<comment type="similarity">
    <text evidence="1 10">Belongs to the peptidase A1 family.</text>
</comment>
<dbReference type="PROSITE" id="PS00141">
    <property type="entry name" value="ASP_PROTEASE"/>
    <property type="match status" value="2"/>
</dbReference>
<dbReference type="SUPFAM" id="SSF50630">
    <property type="entry name" value="Acid proteases"/>
    <property type="match status" value="1"/>
</dbReference>